<gene>
    <name evidence="1" type="ORF">METZ01_LOCUS455789</name>
</gene>
<dbReference type="AlphaFoldDB" id="A0A383A6S1"/>
<evidence type="ECO:0008006" key="2">
    <source>
        <dbReference type="Google" id="ProtNLM"/>
    </source>
</evidence>
<protein>
    <recommendedName>
        <fullName evidence="2">LamG-like jellyroll fold domain-containing protein</fullName>
    </recommendedName>
</protein>
<accession>A0A383A6S1</accession>
<proteinExistence type="predicted"/>
<sequence length="212" mass="23125">VGPGPRDNRFHALFLRYDVTRPFGDADSWQAFDASATDGLHSVGYNGGAFDGRYFYAAPWQQGPKPDGEGGFVTHGIVLRCDTLGDDSAFSLRWCDLGHNGGLNAGILGPSFLVNTDRGCARVFSPRPLSAGRHHVVGTYDGQAARLFIDGTMVAEREHTGKILKTDLPVSIGRIQDGAAHFRGRVLHWQVEPTAMNVHDVTHLYETEIPHS</sequence>
<dbReference type="InterPro" id="IPR013320">
    <property type="entry name" value="ConA-like_dom_sf"/>
</dbReference>
<evidence type="ECO:0000313" key="1">
    <source>
        <dbReference type="EMBL" id="SVE02935.1"/>
    </source>
</evidence>
<dbReference type="SUPFAM" id="SSF49899">
    <property type="entry name" value="Concanavalin A-like lectins/glucanases"/>
    <property type="match status" value="1"/>
</dbReference>
<reference evidence="1" key="1">
    <citation type="submission" date="2018-05" db="EMBL/GenBank/DDBJ databases">
        <authorList>
            <person name="Lanie J.A."/>
            <person name="Ng W.-L."/>
            <person name="Kazmierczak K.M."/>
            <person name="Andrzejewski T.M."/>
            <person name="Davidsen T.M."/>
            <person name="Wayne K.J."/>
            <person name="Tettelin H."/>
            <person name="Glass J.I."/>
            <person name="Rusch D."/>
            <person name="Podicherti R."/>
            <person name="Tsui H.-C.T."/>
            <person name="Winkler M.E."/>
        </authorList>
    </citation>
    <scope>NUCLEOTIDE SEQUENCE</scope>
</reference>
<dbReference type="Pfam" id="PF13385">
    <property type="entry name" value="Laminin_G_3"/>
    <property type="match status" value="1"/>
</dbReference>
<dbReference type="Gene3D" id="2.60.120.200">
    <property type="match status" value="1"/>
</dbReference>
<feature type="non-terminal residue" evidence="1">
    <location>
        <position position="1"/>
    </location>
</feature>
<name>A0A383A6S1_9ZZZZ</name>
<dbReference type="EMBL" id="UINC01189304">
    <property type="protein sequence ID" value="SVE02935.1"/>
    <property type="molecule type" value="Genomic_DNA"/>
</dbReference>
<organism evidence="1">
    <name type="scientific">marine metagenome</name>
    <dbReference type="NCBI Taxonomy" id="408172"/>
    <lineage>
        <taxon>unclassified sequences</taxon>
        <taxon>metagenomes</taxon>
        <taxon>ecological metagenomes</taxon>
    </lineage>
</organism>